<dbReference type="InterPro" id="IPR010298">
    <property type="entry name" value="YacP-like"/>
</dbReference>
<dbReference type="PANTHER" id="PTHR34547:SF1">
    <property type="entry name" value="YACP-LIKE NYN DOMAIN PROTEIN"/>
    <property type="match status" value="1"/>
</dbReference>
<evidence type="ECO:0000313" key="2">
    <source>
        <dbReference type="EMBL" id="MCC0179643.1"/>
    </source>
</evidence>
<feature type="region of interest" description="Disordered" evidence="1">
    <location>
        <begin position="144"/>
        <end position="163"/>
    </location>
</feature>
<comment type="caution">
    <text evidence="2">The sequence shown here is derived from an EMBL/GenBank/DDBJ whole genome shotgun (WGS) entry which is preliminary data.</text>
</comment>
<evidence type="ECO:0000313" key="3">
    <source>
        <dbReference type="Proteomes" id="UP000729733"/>
    </source>
</evidence>
<dbReference type="CDD" id="cd10912">
    <property type="entry name" value="PIN_YacP-like"/>
    <property type="match status" value="1"/>
</dbReference>
<dbReference type="Proteomes" id="UP000729733">
    <property type="component" value="Unassembled WGS sequence"/>
</dbReference>
<dbReference type="RefSeq" id="WP_229642742.1">
    <property type="nucleotide sequence ID" value="NZ_JADWDC010000099.1"/>
</dbReference>
<dbReference type="PANTHER" id="PTHR34547">
    <property type="entry name" value="YACP-LIKE NYN DOMAIN PROTEIN"/>
    <property type="match status" value="1"/>
</dbReference>
<accession>A0A964BTY9</accession>
<keyword evidence="3" id="KW-1185">Reference proteome</keyword>
<protein>
    <submittedName>
        <fullName evidence="2">NYN domain-containing protein</fullName>
    </submittedName>
</protein>
<proteinExistence type="predicted"/>
<dbReference type="AlphaFoldDB" id="A0A964BTY9"/>
<organism evidence="2 3">
    <name type="scientific">Waterburya agarophytonicola KI4</name>
    <dbReference type="NCBI Taxonomy" id="2874699"/>
    <lineage>
        <taxon>Bacteria</taxon>
        <taxon>Bacillati</taxon>
        <taxon>Cyanobacteriota</taxon>
        <taxon>Cyanophyceae</taxon>
        <taxon>Pleurocapsales</taxon>
        <taxon>Hyellaceae</taxon>
        <taxon>Waterburya</taxon>
        <taxon>Waterburya agarophytonicola</taxon>
    </lineage>
</organism>
<feature type="compositionally biased region" description="Basic residues" evidence="1">
    <location>
        <begin position="148"/>
        <end position="161"/>
    </location>
</feature>
<gene>
    <name evidence="2" type="ORF">I4641_22060</name>
</gene>
<reference evidence="2" key="1">
    <citation type="journal article" date="2021" name="Antonie Van Leeuwenhoek">
        <title>Draft genome and description of Waterburya agarophytonicola gen. nov. sp. nov. (Pleurocapsales, Cyanobacteria): a seaweed symbiont.</title>
        <authorList>
            <person name="Bonthond G."/>
            <person name="Shalygin S."/>
            <person name="Bayer T."/>
            <person name="Weinberger F."/>
        </authorList>
    </citation>
    <scope>NUCLEOTIDE SEQUENCE</scope>
    <source>
        <strain evidence="2">KI4</strain>
    </source>
</reference>
<dbReference type="Pfam" id="PF05991">
    <property type="entry name" value="NYN_YacP"/>
    <property type="match status" value="1"/>
</dbReference>
<sequence>MSPSSYQAILLVDGYNIIGDWSDLKKSRDRHGLQVARRELVECLINYSASVEYRTKVVFDAHYQDTPRSVEKHTSGLTVHYTAFAETADTYIEKFCALFSRKKYQQESTRLIVATSDRAQQLTVVGYGAEWRSAQMLAREVDQAAHQTKSRTKKQTKKKPSGRFLFNALDPSAQQRLRQMQRGM</sequence>
<dbReference type="EMBL" id="JADWDC010000099">
    <property type="protein sequence ID" value="MCC0179643.1"/>
    <property type="molecule type" value="Genomic_DNA"/>
</dbReference>
<name>A0A964BTY9_9CYAN</name>
<evidence type="ECO:0000256" key="1">
    <source>
        <dbReference type="SAM" id="MobiDB-lite"/>
    </source>
</evidence>